<dbReference type="PANTHER" id="PTHR43434">
    <property type="entry name" value="PHOSPHOGLYCOLATE PHOSPHATASE"/>
    <property type="match status" value="1"/>
</dbReference>
<dbReference type="InterPro" id="IPR023198">
    <property type="entry name" value="PGP-like_dom2"/>
</dbReference>
<dbReference type="GO" id="GO:0016787">
    <property type="term" value="F:hydrolase activity"/>
    <property type="evidence" value="ECO:0007669"/>
    <property type="project" value="UniProtKB-KW"/>
</dbReference>
<dbReference type="STRING" id="479431.Namu_3458"/>
<dbReference type="Gene3D" id="3.40.50.1000">
    <property type="entry name" value="HAD superfamily/HAD-like"/>
    <property type="match status" value="1"/>
</dbReference>
<dbReference type="AlphaFoldDB" id="C8XEN4"/>
<dbReference type="GO" id="GO:0005829">
    <property type="term" value="C:cytosol"/>
    <property type="evidence" value="ECO:0007669"/>
    <property type="project" value="TreeGrafter"/>
</dbReference>
<dbReference type="InParanoid" id="C8XEN4"/>
<dbReference type="Pfam" id="PF13419">
    <property type="entry name" value="HAD_2"/>
    <property type="match status" value="1"/>
</dbReference>
<reference evidence="1 2" key="2">
    <citation type="journal article" date="2010" name="Stand. Genomic Sci.">
        <title>Complete genome sequence of Nakamurella multipartita type strain (Y-104).</title>
        <authorList>
            <person name="Tice H."/>
            <person name="Mayilraj S."/>
            <person name="Sims D."/>
            <person name="Lapidus A."/>
            <person name="Nolan M."/>
            <person name="Lucas S."/>
            <person name="Glavina Del Rio T."/>
            <person name="Copeland A."/>
            <person name="Cheng J.F."/>
            <person name="Meincke L."/>
            <person name="Bruce D."/>
            <person name="Goodwin L."/>
            <person name="Pitluck S."/>
            <person name="Ivanova N."/>
            <person name="Mavromatis K."/>
            <person name="Ovchinnikova G."/>
            <person name="Pati A."/>
            <person name="Chen A."/>
            <person name="Palaniappan K."/>
            <person name="Land M."/>
            <person name="Hauser L."/>
            <person name="Chang Y.J."/>
            <person name="Jeffries C.D."/>
            <person name="Detter J.C."/>
            <person name="Brettin T."/>
            <person name="Rohde M."/>
            <person name="Goker M."/>
            <person name="Bristow J."/>
            <person name="Eisen J.A."/>
            <person name="Markowitz V."/>
            <person name="Hugenholtz P."/>
            <person name="Kyrpides N.C."/>
            <person name="Klenk H.P."/>
            <person name="Chen F."/>
        </authorList>
    </citation>
    <scope>NUCLEOTIDE SEQUENCE [LARGE SCALE GENOMIC DNA]</scope>
    <source>
        <strain evidence="2">ATCC 700099 / DSM 44233 / CIP 104796 / JCM 9543 / NBRC 105858 / Y-104</strain>
    </source>
</reference>
<dbReference type="eggNOG" id="COG0546">
    <property type="taxonomic scope" value="Bacteria"/>
</dbReference>
<dbReference type="GO" id="GO:0004713">
    <property type="term" value="F:protein tyrosine kinase activity"/>
    <property type="evidence" value="ECO:0007669"/>
    <property type="project" value="TreeGrafter"/>
</dbReference>
<gene>
    <name evidence="1" type="ordered locus">Namu_3458</name>
</gene>
<dbReference type="PANTHER" id="PTHR43434:SF20">
    <property type="entry name" value="5'-NUCLEOTIDASE"/>
    <property type="match status" value="1"/>
</dbReference>
<evidence type="ECO:0000313" key="2">
    <source>
        <dbReference type="Proteomes" id="UP000002218"/>
    </source>
</evidence>
<dbReference type="InterPro" id="IPR050155">
    <property type="entry name" value="HAD-like_hydrolase_sf"/>
</dbReference>
<dbReference type="SUPFAM" id="SSF56784">
    <property type="entry name" value="HAD-like"/>
    <property type="match status" value="1"/>
</dbReference>
<dbReference type="Gene3D" id="1.10.150.240">
    <property type="entry name" value="Putative phosphatase, domain 2"/>
    <property type="match status" value="1"/>
</dbReference>
<dbReference type="InterPro" id="IPR036412">
    <property type="entry name" value="HAD-like_sf"/>
</dbReference>
<reference evidence="2" key="1">
    <citation type="submission" date="2009-09" db="EMBL/GenBank/DDBJ databases">
        <title>The complete genome of Nakamurella multipartita DSM 44233.</title>
        <authorList>
            <consortium name="US DOE Joint Genome Institute (JGI-PGF)"/>
            <person name="Lucas S."/>
            <person name="Copeland A."/>
            <person name="Lapidus A."/>
            <person name="Glavina del Rio T."/>
            <person name="Dalin E."/>
            <person name="Tice H."/>
            <person name="Bruce D."/>
            <person name="Goodwin L."/>
            <person name="Pitluck S."/>
            <person name="Kyrpides N."/>
            <person name="Mavromatis K."/>
            <person name="Ivanova N."/>
            <person name="Ovchinnikova G."/>
            <person name="Sims D."/>
            <person name="Meincke L."/>
            <person name="Brettin T."/>
            <person name="Detter J.C."/>
            <person name="Han C."/>
            <person name="Larimer F."/>
            <person name="Land M."/>
            <person name="Hauser L."/>
            <person name="Markowitz V."/>
            <person name="Cheng J.-F."/>
            <person name="Hugenholtz P."/>
            <person name="Woyke T."/>
            <person name="Wu D."/>
            <person name="Klenk H.-P."/>
            <person name="Eisen J.A."/>
        </authorList>
    </citation>
    <scope>NUCLEOTIDE SEQUENCE [LARGE SCALE GENOMIC DNA]</scope>
    <source>
        <strain evidence="2">ATCC 700099 / DSM 44233 / CIP 104796 / JCM 9543 / NBRC 105858 / Y-104</strain>
    </source>
</reference>
<dbReference type="EMBL" id="CP001737">
    <property type="protein sequence ID" value="ACV79785.1"/>
    <property type="molecule type" value="Genomic_DNA"/>
</dbReference>
<dbReference type="InterPro" id="IPR041492">
    <property type="entry name" value="HAD_2"/>
</dbReference>
<protein>
    <submittedName>
        <fullName evidence="1">HAD-superfamily hydrolase, subfamily IA, variant 1</fullName>
    </submittedName>
</protein>
<keyword evidence="1" id="KW-0378">Hydrolase</keyword>
<evidence type="ECO:0000313" key="1">
    <source>
        <dbReference type="EMBL" id="ACV79785.1"/>
    </source>
</evidence>
<keyword evidence="2" id="KW-1185">Reference proteome</keyword>
<dbReference type="FunCoup" id="C8XEN4">
    <property type="interactions" value="20"/>
</dbReference>
<sequence>MAASQPRRREHEGCARPGYRRRVNAILFDLDGTITDSAPGIIDCFQHALAAVGFPPADQDVLRGVVGPPIVHTFERLGMDQEQIRTARAAYRARYDERGWAENSVFPGMAELLERLGRSGIPLGVATSKNERMARHILRHFGLAEPFAFIGGASDDDTRIEKADVIVHSLGGLGLPVHRAEDGGTLGVLLVGDRKHDVEGAARYGIPTVLVSWGYGTPQERAGARWSVDTPAELGELLDQLVGDVVTGGAQH</sequence>
<dbReference type="InterPro" id="IPR023214">
    <property type="entry name" value="HAD_sf"/>
</dbReference>
<accession>C8XEN4</accession>
<organism evidence="1 2">
    <name type="scientific">Nakamurella multipartita (strain ATCC 700099 / DSM 44233 / CIP 104796 / JCM 9543 / NBRC 105858 / Y-104)</name>
    <name type="common">Microsphaera multipartita</name>
    <dbReference type="NCBI Taxonomy" id="479431"/>
    <lineage>
        <taxon>Bacteria</taxon>
        <taxon>Bacillati</taxon>
        <taxon>Actinomycetota</taxon>
        <taxon>Actinomycetes</taxon>
        <taxon>Nakamurellales</taxon>
        <taxon>Nakamurellaceae</taxon>
        <taxon>Nakamurella</taxon>
    </lineage>
</organism>
<dbReference type="KEGG" id="nml:Namu_3458"/>
<dbReference type="Proteomes" id="UP000002218">
    <property type="component" value="Chromosome"/>
</dbReference>
<proteinExistence type="predicted"/>
<dbReference type="HOGENOM" id="CLU_045011_19_4_11"/>
<name>C8XEN4_NAKMY</name>